<name>A0A1S2Y9X7_CICAR</name>
<dbReference type="GO" id="GO:0008236">
    <property type="term" value="F:serine-type peptidase activity"/>
    <property type="evidence" value="ECO:0007669"/>
    <property type="project" value="InterPro"/>
</dbReference>
<dbReference type="AlphaFoldDB" id="A0A1S2Y9X7"/>
<dbReference type="RefSeq" id="XP_004501179.1">
    <property type="nucleotide sequence ID" value="XM_004501122.2"/>
</dbReference>
<organism evidence="3 4">
    <name type="scientific">Cicer arietinum</name>
    <name type="common">Chickpea</name>
    <name type="synonym">Garbanzo</name>
    <dbReference type="NCBI Taxonomy" id="3827"/>
    <lineage>
        <taxon>Eukaryota</taxon>
        <taxon>Viridiplantae</taxon>
        <taxon>Streptophyta</taxon>
        <taxon>Embryophyta</taxon>
        <taxon>Tracheophyta</taxon>
        <taxon>Spermatophyta</taxon>
        <taxon>Magnoliopsida</taxon>
        <taxon>eudicotyledons</taxon>
        <taxon>Gunneridae</taxon>
        <taxon>Pentapetalae</taxon>
        <taxon>rosids</taxon>
        <taxon>fabids</taxon>
        <taxon>Fabales</taxon>
        <taxon>Fabaceae</taxon>
        <taxon>Papilionoideae</taxon>
        <taxon>50 kb inversion clade</taxon>
        <taxon>NPAAA clade</taxon>
        <taxon>Hologalegina</taxon>
        <taxon>IRL clade</taxon>
        <taxon>Cicereae</taxon>
        <taxon>Cicer</taxon>
    </lineage>
</organism>
<dbReference type="Gene3D" id="3.40.50.1820">
    <property type="entry name" value="alpha/beta hydrolase"/>
    <property type="match status" value="1"/>
</dbReference>
<dbReference type="PANTHER" id="PTHR47381:SF3">
    <property type="entry name" value="ALPHA_BETA-HYDROLASES SUPERFAMILY PROTEIN"/>
    <property type="match status" value="1"/>
</dbReference>
<evidence type="ECO:0000313" key="4">
    <source>
        <dbReference type="RefSeq" id="XP_004501179.1"/>
    </source>
</evidence>
<dbReference type="PaxDb" id="3827-XP_004501179.1"/>
<dbReference type="GeneID" id="101504608"/>
<dbReference type="eggNOG" id="ENOG502QVWM">
    <property type="taxonomic scope" value="Eukaryota"/>
</dbReference>
<reference evidence="3" key="1">
    <citation type="journal article" date="2013" name="Nat. Biotechnol.">
        <title>Draft genome sequence of chickpea (Cicer arietinum) provides a resource for trait improvement.</title>
        <authorList>
            <person name="Varshney R.K."/>
            <person name="Song C."/>
            <person name="Saxena R.K."/>
            <person name="Azam S."/>
            <person name="Yu S."/>
            <person name="Sharpe A.G."/>
            <person name="Cannon S."/>
            <person name="Baek J."/>
            <person name="Rosen B.D."/>
            <person name="Tar'an B."/>
            <person name="Millan T."/>
            <person name="Zhang X."/>
            <person name="Ramsay L.D."/>
            <person name="Iwata A."/>
            <person name="Wang Y."/>
            <person name="Nelson W."/>
            <person name="Farmer A.D."/>
            <person name="Gaur P.M."/>
            <person name="Soderlund C."/>
            <person name="Penmetsa R.V."/>
            <person name="Xu C."/>
            <person name="Bharti A.K."/>
            <person name="He W."/>
            <person name="Winter P."/>
            <person name="Zhao S."/>
            <person name="Hane J.K."/>
            <person name="Carrasquilla-Garcia N."/>
            <person name="Condie J.A."/>
            <person name="Upadhyaya H.D."/>
            <person name="Luo M.C."/>
            <person name="Thudi M."/>
            <person name="Gowda C.L."/>
            <person name="Singh N.P."/>
            <person name="Lichtenzveig J."/>
            <person name="Gali K.K."/>
            <person name="Rubio J."/>
            <person name="Nadarajan N."/>
            <person name="Dolezel J."/>
            <person name="Bansal K.C."/>
            <person name="Xu X."/>
            <person name="Edwards D."/>
            <person name="Zhang G."/>
            <person name="Kahl G."/>
            <person name="Gil J."/>
            <person name="Singh K.B."/>
            <person name="Datta S.K."/>
            <person name="Jackson S.A."/>
            <person name="Wang J."/>
            <person name="Cook D.R."/>
        </authorList>
    </citation>
    <scope>NUCLEOTIDE SEQUENCE [LARGE SCALE GENOMIC DNA]</scope>
    <source>
        <strain evidence="3">cv. CDC Frontier</strain>
    </source>
</reference>
<feature type="signal peptide" evidence="1">
    <location>
        <begin position="1"/>
        <end position="24"/>
    </location>
</feature>
<dbReference type="PANTHER" id="PTHR47381">
    <property type="entry name" value="ALPHA/BETA-HYDROLASES SUPERFAMILY PROTEIN"/>
    <property type="match status" value="1"/>
</dbReference>
<evidence type="ECO:0000259" key="2">
    <source>
        <dbReference type="Pfam" id="PF00326"/>
    </source>
</evidence>
<accession>A0A1S2Y9X7</accession>
<reference evidence="4" key="2">
    <citation type="submission" date="2025-08" db="UniProtKB">
        <authorList>
            <consortium name="RefSeq"/>
        </authorList>
    </citation>
    <scope>IDENTIFICATION</scope>
    <source>
        <tissue evidence="4">Etiolated seedlings</tissue>
    </source>
</reference>
<dbReference type="InterPro" id="IPR029058">
    <property type="entry name" value="AB_hydrolase_fold"/>
</dbReference>
<evidence type="ECO:0000256" key="1">
    <source>
        <dbReference type="SAM" id="SignalP"/>
    </source>
</evidence>
<sequence length="443" mass="50183">MKIAPANTLRTLHVLTLLSHTCLYQHLTATVTTTTNYLKLFSYKFRTHTARVSRAITAQPHAQNHRAASSHETEFKMGEKEAVEVHSKFRSEFLQVLRSRRTTQVPLTVEVAKPVTNRLHQNSPPSIDEEIMKSCPKANIENLEDLLEEENLYLTIEEGEQGRLPVLILSLKESHKQKRRPAVVFLHSTNKYKEYMRPLLEAYASRGYIAVSVDSRYHGERAKSATTYRDALISAWKTGGTMPFIYDTVWDLIKLADYLTQREDIDPSRIGITGISLGGMHAWFAAAADTRYAVVAPLIGVQGFRWAIDNDKWQARVDSIKHVFEVARDDLGKGAIDKEVVEKVWDRIAPGLASQFDSPYSVPSIAPRPLLILNGAEDPRCPLAGLEIPRTKASQAYREFHCIDNFKFIAEPGIGHQITKFQVKESSDWFDKFLNPQTLIVKL</sequence>
<keyword evidence="3" id="KW-1185">Reference proteome</keyword>
<keyword evidence="1" id="KW-0732">Signal</keyword>
<dbReference type="GO" id="GO:0006508">
    <property type="term" value="P:proteolysis"/>
    <property type="evidence" value="ECO:0007669"/>
    <property type="project" value="InterPro"/>
</dbReference>
<dbReference type="Pfam" id="PF00326">
    <property type="entry name" value="Peptidase_S9"/>
    <property type="match status" value="1"/>
</dbReference>
<dbReference type="OrthoDB" id="2152248at2759"/>
<dbReference type="KEGG" id="cam:101504608"/>
<feature type="domain" description="Peptidase S9 prolyl oligopeptidase catalytic" evidence="2">
    <location>
        <begin position="203"/>
        <end position="301"/>
    </location>
</feature>
<dbReference type="STRING" id="3827.A0A1S2Y9X7"/>
<dbReference type="InterPro" id="IPR001375">
    <property type="entry name" value="Peptidase_S9_cat"/>
</dbReference>
<evidence type="ECO:0000313" key="3">
    <source>
        <dbReference type="Proteomes" id="UP000087171"/>
    </source>
</evidence>
<feature type="chain" id="PRO_5010302524" evidence="1">
    <location>
        <begin position="25"/>
        <end position="443"/>
    </location>
</feature>
<gene>
    <name evidence="4" type="primary">LOC101504608</name>
</gene>
<proteinExistence type="predicted"/>
<dbReference type="Proteomes" id="UP000087171">
    <property type="component" value="Chromosome Ca5"/>
</dbReference>
<protein>
    <submittedName>
        <fullName evidence="4">Uncharacterized protein LOC101504608</fullName>
    </submittedName>
</protein>
<dbReference type="SUPFAM" id="SSF53474">
    <property type="entry name" value="alpha/beta-Hydrolases"/>
    <property type="match status" value="1"/>
</dbReference>